<accession>A0A7D3QUT6</accession>
<evidence type="ECO:0000313" key="2">
    <source>
        <dbReference type="Proteomes" id="UP001162001"/>
    </source>
</evidence>
<proteinExistence type="predicted"/>
<protein>
    <submittedName>
        <fullName evidence="1">Capsid-related protein</fullName>
    </submittedName>
</protein>
<keyword evidence="2" id="KW-1185">Reference proteome</keyword>
<organism evidence="1 2">
    <name type="scientific">Fadolivirus FV1/VV64</name>
    <dbReference type="NCBI Taxonomy" id="3070911"/>
    <lineage>
        <taxon>Viruses</taxon>
        <taxon>Varidnaviria</taxon>
        <taxon>Bamfordvirae</taxon>
        <taxon>Nucleocytoviricota</taxon>
        <taxon>Megaviricetes</taxon>
        <taxon>Imitervirales</taxon>
        <taxon>Mimiviridae</taxon>
        <taxon>Klosneuvirinae</taxon>
        <taxon>Fadolivirus</taxon>
        <taxon>Fadolivirus algeromassiliense</taxon>
    </lineage>
</organism>
<reference evidence="1 2" key="1">
    <citation type="submission" date="2020-04" db="EMBL/GenBank/DDBJ databases">
        <title>Advantages and limits of metagenomic assembly and binning of a giant virus.</title>
        <authorList>
            <person name="Schulz F."/>
            <person name="Andreani J."/>
            <person name="Francis R."/>
            <person name="Boudjemaa H."/>
            <person name="Bou Khalil J.Y."/>
            <person name="Lee J."/>
            <person name="La Scola B."/>
            <person name="Woyke T."/>
        </authorList>
    </citation>
    <scope>NUCLEOTIDE SEQUENCE [LARGE SCALE GENOMIC DNA]</scope>
    <source>
        <strain evidence="1 2">FV1/VV64</strain>
    </source>
</reference>
<name>A0A7D3QUT6_9VIRU</name>
<dbReference type="Proteomes" id="UP001162001">
    <property type="component" value="Segment"/>
</dbReference>
<evidence type="ECO:0000313" key="1">
    <source>
        <dbReference type="EMBL" id="QKF94425.1"/>
    </source>
</evidence>
<sequence>MNFIAVVLVMFGLIMLYLMYSQKKENYNMGTYIQLMAKGPQDTYLTGDAWKYFYWPYYYDAWPYNYYDVRPKKSHRYPMYIGKYPYYYRAFA</sequence>
<gene>
    <name evidence="1" type="ORF">Fadolivirus_1_967</name>
</gene>
<dbReference type="EMBL" id="MT418680">
    <property type="protein sequence ID" value="QKF94425.1"/>
    <property type="molecule type" value="Genomic_DNA"/>
</dbReference>